<evidence type="ECO:0000256" key="2">
    <source>
        <dbReference type="ARBA" id="ARBA00022898"/>
    </source>
</evidence>
<comment type="caution">
    <text evidence="5">The sequence shown here is derived from an EMBL/GenBank/DDBJ whole genome shotgun (WGS) entry which is preliminary data.</text>
</comment>
<protein>
    <recommendedName>
        <fullName evidence="4">Tryptophan synthase beta chain-like PALP domain-containing protein</fullName>
    </recommendedName>
</protein>
<dbReference type="AlphaFoldDB" id="A0A2H0WPG7"/>
<dbReference type="GO" id="GO:0006565">
    <property type="term" value="P:L-serine catabolic process"/>
    <property type="evidence" value="ECO:0007669"/>
    <property type="project" value="TreeGrafter"/>
</dbReference>
<dbReference type="EMBL" id="PEZI01000044">
    <property type="protein sequence ID" value="PIS14527.1"/>
    <property type="molecule type" value="Genomic_DNA"/>
</dbReference>
<keyword evidence="3" id="KW-0456">Lyase</keyword>
<dbReference type="InterPro" id="IPR001926">
    <property type="entry name" value="TrpB-like_PALP"/>
</dbReference>
<dbReference type="SUPFAM" id="SSF53686">
    <property type="entry name" value="Tryptophan synthase beta subunit-like PLP-dependent enzymes"/>
    <property type="match status" value="1"/>
</dbReference>
<sequence length="319" mass="35032">MGKNKMKINLFRDKNQKGIWQFSSYLLPIVDQCKLSLNEGGTSEVALTENLILKREDQNPTGSLKDRGMAYLISRAFQDGVKSIVISSSGNAAISAASYCHLAKIKLTVFVSPKINQEKLAEINKREVEVIQNLRPLSEAVKFAKNNNLYYLRPSLSEFGPEGYQAIAFELAEKQGLVEDIFIPVSSGVALIGIAKGFKKVGFLPRLHVCQPSAICPISKEFDRAYRPEENNPADGIVARFSPLKDQVVSLIKESLGTGWVIGEEEIKKNQSVLKEKGIETSNEGALAFAGMEKAKTNPPAGGQKLGKTVILLTGRKYE</sequence>
<dbReference type="InterPro" id="IPR050147">
    <property type="entry name" value="Ser/Thr_Dehydratase"/>
</dbReference>
<proteinExistence type="predicted"/>
<dbReference type="Gene3D" id="3.40.50.1100">
    <property type="match status" value="2"/>
</dbReference>
<reference evidence="6" key="1">
    <citation type="submission" date="2017-09" db="EMBL/GenBank/DDBJ databases">
        <title>Depth-based differentiation of microbial function through sediment-hosted aquifers and enrichment of novel symbionts in the deep terrestrial subsurface.</title>
        <authorList>
            <person name="Probst A.J."/>
            <person name="Ladd B."/>
            <person name="Jarett J.K."/>
            <person name="Geller-Mcgrath D.E."/>
            <person name="Sieber C.M.K."/>
            <person name="Emerson J.B."/>
            <person name="Anantharaman K."/>
            <person name="Thomas B.C."/>
            <person name="Malmstrom R."/>
            <person name="Stieglmeier M."/>
            <person name="Klingl A."/>
            <person name="Woyke T."/>
            <person name="Ryan C.M."/>
            <person name="Banfield J.F."/>
        </authorList>
    </citation>
    <scope>NUCLEOTIDE SEQUENCE [LARGE SCALE GENOMIC DNA]</scope>
</reference>
<gene>
    <name evidence="5" type="ORF">COT64_02110</name>
</gene>
<evidence type="ECO:0000256" key="3">
    <source>
        <dbReference type="ARBA" id="ARBA00023239"/>
    </source>
</evidence>
<dbReference type="Pfam" id="PF00291">
    <property type="entry name" value="PALP"/>
    <property type="match status" value="1"/>
</dbReference>
<keyword evidence="2" id="KW-0663">Pyridoxal phosphate</keyword>
<dbReference type="PANTHER" id="PTHR48078:SF6">
    <property type="entry name" value="L-THREONINE DEHYDRATASE CATABOLIC TDCB"/>
    <property type="match status" value="1"/>
</dbReference>
<dbReference type="InterPro" id="IPR036052">
    <property type="entry name" value="TrpB-like_PALP_sf"/>
</dbReference>
<dbReference type="PANTHER" id="PTHR48078">
    <property type="entry name" value="THREONINE DEHYDRATASE, MITOCHONDRIAL-RELATED"/>
    <property type="match status" value="1"/>
</dbReference>
<evidence type="ECO:0000313" key="5">
    <source>
        <dbReference type="EMBL" id="PIS14527.1"/>
    </source>
</evidence>
<comment type="cofactor">
    <cofactor evidence="1">
        <name>pyridoxal 5'-phosphate</name>
        <dbReference type="ChEBI" id="CHEBI:597326"/>
    </cofactor>
</comment>
<accession>A0A2H0WPG7</accession>
<dbReference type="GO" id="GO:0004794">
    <property type="term" value="F:threonine deaminase activity"/>
    <property type="evidence" value="ECO:0007669"/>
    <property type="project" value="TreeGrafter"/>
</dbReference>
<name>A0A2H0WPG7_9BACT</name>
<dbReference type="GO" id="GO:0009097">
    <property type="term" value="P:isoleucine biosynthetic process"/>
    <property type="evidence" value="ECO:0007669"/>
    <property type="project" value="TreeGrafter"/>
</dbReference>
<evidence type="ECO:0000259" key="4">
    <source>
        <dbReference type="Pfam" id="PF00291"/>
    </source>
</evidence>
<organism evidence="5 6">
    <name type="scientific">Candidatus Shapirobacteria bacterium CG09_land_8_20_14_0_10_39_12</name>
    <dbReference type="NCBI Taxonomy" id="1974885"/>
    <lineage>
        <taxon>Bacteria</taxon>
        <taxon>Candidatus Shapironibacteriota</taxon>
    </lineage>
</organism>
<evidence type="ECO:0000256" key="1">
    <source>
        <dbReference type="ARBA" id="ARBA00001933"/>
    </source>
</evidence>
<feature type="domain" description="Tryptophan synthase beta chain-like PALP" evidence="4">
    <location>
        <begin position="48"/>
        <end position="315"/>
    </location>
</feature>
<dbReference type="Proteomes" id="UP000230775">
    <property type="component" value="Unassembled WGS sequence"/>
</dbReference>
<dbReference type="GO" id="GO:0003941">
    <property type="term" value="F:L-serine ammonia-lyase activity"/>
    <property type="evidence" value="ECO:0007669"/>
    <property type="project" value="TreeGrafter"/>
</dbReference>
<evidence type="ECO:0000313" key="6">
    <source>
        <dbReference type="Proteomes" id="UP000230775"/>
    </source>
</evidence>
<dbReference type="GO" id="GO:0006567">
    <property type="term" value="P:L-threonine catabolic process"/>
    <property type="evidence" value="ECO:0007669"/>
    <property type="project" value="TreeGrafter"/>
</dbReference>